<sequence length="102" mass="11443">MLLVHFRLIQEKKNCLTLPWGTVRGVQKFSFYEIVHLSFRYRVLLRVLCPLTKVAVTDSSTKCCVHVMLPDAQMVYAVGAAAKELTLLSTGCHKTNPYAQSG</sequence>
<organism evidence="1">
    <name type="scientific">Rhipicephalus zambeziensis</name>
    <dbReference type="NCBI Taxonomy" id="60191"/>
    <lineage>
        <taxon>Eukaryota</taxon>
        <taxon>Metazoa</taxon>
        <taxon>Ecdysozoa</taxon>
        <taxon>Arthropoda</taxon>
        <taxon>Chelicerata</taxon>
        <taxon>Arachnida</taxon>
        <taxon>Acari</taxon>
        <taxon>Parasitiformes</taxon>
        <taxon>Ixodida</taxon>
        <taxon>Ixodoidea</taxon>
        <taxon>Ixodidae</taxon>
        <taxon>Rhipicephalinae</taxon>
        <taxon>Rhipicephalus</taxon>
        <taxon>Rhipicephalus</taxon>
    </lineage>
</organism>
<dbReference type="AlphaFoldDB" id="A0A224YBW4"/>
<reference evidence="1" key="1">
    <citation type="journal article" date="2017" name="Parasit. Vectors">
        <title>Sialotranscriptomics of Rhipicephalus zambeziensis reveals intricate expression profiles of secretory proteins and suggests tight temporal transcriptional regulation during blood-feeding.</title>
        <authorList>
            <person name="de Castro M.H."/>
            <person name="de Klerk D."/>
            <person name="Pienaar R."/>
            <person name="Rees D.J.G."/>
            <person name="Mans B.J."/>
        </authorList>
    </citation>
    <scope>NUCLEOTIDE SEQUENCE</scope>
    <source>
        <tissue evidence="1">Salivary glands</tissue>
    </source>
</reference>
<name>A0A224YBW4_9ACAR</name>
<accession>A0A224YBW4</accession>
<proteinExistence type="predicted"/>
<evidence type="ECO:0000313" key="1">
    <source>
        <dbReference type="EMBL" id="MAA13169.1"/>
    </source>
</evidence>
<dbReference type="EMBL" id="GFPF01002023">
    <property type="protein sequence ID" value="MAA13169.1"/>
    <property type="molecule type" value="Transcribed_RNA"/>
</dbReference>
<protein>
    <submittedName>
        <fullName evidence="1">Uncharacterized protein</fullName>
    </submittedName>
</protein>